<keyword evidence="1" id="KW-0862">Zinc</keyword>
<dbReference type="PaxDb" id="67767-A0A0J7JZP0"/>
<dbReference type="GO" id="GO:0008270">
    <property type="term" value="F:zinc ion binding"/>
    <property type="evidence" value="ECO:0007669"/>
    <property type="project" value="UniProtKB-KW"/>
</dbReference>
<keyword evidence="2" id="KW-0175">Coiled coil</keyword>
<reference evidence="5 6" key="1">
    <citation type="submission" date="2015-04" db="EMBL/GenBank/DDBJ databases">
        <title>Lasius niger genome sequencing.</title>
        <authorList>
            <person name="Konorov E.A."/>
            <person name="Nikitin M.A."/>
            <person name="Kirill M.V."/>
            <person name="Chang P."/>
        </authorList>
    </citation>
    <scope>NUCLEOTIDE SEQUENCE [LARGE SCALE GENOMIC DNA]</scope>
    <source>
        <tissue evidence="5">Whole</tissue>
    </source>
</reference>
<evidence type="ECO:0000313" key="5">
    <source>
        <dbReference type="EMBL" id="KMQ83371.1"/>
    </source>
</evidence>
<proteinExistence type="predicted"/>
<keyword evidence="1" id="KW-0863">Zinc-finger</keyword>
<name>A0A0J7JZP0_LASNI</name>
<evidence type="ECO:0000256" key="1">
    <source>
        <dbReference type="PROSITE-ProRule" id="PRU00047"/>
    </source>
</evidence>
<organism evidence="5 6">
    <name type="scientific">Lasius niger</name>
    <name type="common">Black garden ant</name>
    <dbReference type="NCBI Taxonomy" id="67767"/>
    <lineage>
        <taxon>Eukaryota</taxon>
        <taxon>Metazoa</taxon>
        <taxon>Ecdysozoa</taxon>
        <taxon>Arthropoda</taxon>
        <taxon>Hexapoda</taxon>
        <taxon>Insecta</taxon>
        <taxon>Pterygota</taxon>
        <taxon>Neoptera</taxon>
        <taxon>Endopterygota</taxon>
        <taxon>Hymenoptera</taxon>
        <taxon>Apocrita</taxon>
        <taxon>Aculeata</taxon>
        <taxon>Formicoidea</taxon>
        <taxon>Formicidae</taxon>
        <taxon>Formicinae</taxon>
        <taxon>Lasius</taxon>
        <taxon>Lasius</taxon>
    </lineage>
</organism>
<comment type="caution">
    <text evidence="5">The sequence shown here is derived from an EMBL/GenBank/DDBJ whole genome shotgun (WGS) entry which is preliminary data.</text>
</comment>
<evidence type="ECO:0000256" key="3">
    <source>
        <dbReference type="SAM" id="MobiDB-lite"/>
    </source>
</evidence>
<dbReference type="PROSITE" id="PS50158">
    <property type="entry name" value="ZF_CCHC"/>
    <property type="match status" value="1"/>
</dbReference>
<gene>
    <name evidence="5" type="ORF">RF55_20224</name>
</gene>
<evidence type="ECO:0000313" key="6">
    <source>
        <dbReference type="Proteomes" id="UP000036403"/>
    </source>
</evidence>
<feature type="region of interest" description="Disordered" evidence="3">
    <location>
        <begin position="351"/>
        <end position="378"/>
    </location>
</feature>
<keyword evidence="6" id="KW-1185">Reference proteome</keyword>
<dbReference type="PANTHER" id="PTHR22954:SF3">
    <property type="entry name" value="PROTEIN CBG08539"/>
    <property type="match status" value="1"/>
</dbReference>
<dbReference type="GO" id="GO:0003676">
    <property type="term" value="F:nucleic acid binding"/>
    <property type="evidence" value="ECO:0007669"/>
    <property type="project" value="InterPro"/>
</dbReference>
<feature type="coiled-coil region" evidence="2">
    <location>
        <begin position="89"/>
        <end position="127"/>
    </location>
</feature>
<dbReference type="EMBL" id="LBMM01020083">
    <property type="protein sequence ID" value="KMQ83371.1"/>
    <property type="molecule type" value="Genomic_DNA"/>
</dbReference>
<dbReference type="PANTHER" id="PTHR22954">
    <property type="entry name" value="RETROVIRAL PROTEASE-RELATED"/>
    <property type="match status" value="1"/>
</dbReference>
<keyword evidence="1" id="KW-0479">Metal-binding</keyword>
<dbReference type="InterPro" id="IPR036875">
    <property type="entry name" value="Znf_CCHC_sf"/>
</dbReference>
<dbReference type="STRING" id="67767.A0A0J7JZP0"/>
<evidence type="ECO:0000259" key="4">
    <source>
        <dbReference type="PROSITE" id="PS50158"/>
    </source>
</evidence>
<dbReference type="InterPro" id="IPR001878">
    <property type="entry name" value="Znf_CCHC"/>
</dbReference>
<dbReference type="OrthoDB" id="7444419at2759"/>
<dbReference type="SMART" id="SM00343">
    <property type="entry name" value="ZnF_C2HC"/>
    <property type="match status" value="1"/>
</dbReference>
<sequence length="402" mass="47222">MTESDFGTDLPRLQSKKDTVYFLINEKKKKLEEIQRQQIYIEEDIINLNLYKESLIKLQEEWGDINKDIQEVIPITELAEEMIQEKEVEESIRKKLLEINRILSNMEEEEEKKENDKEMKKENIRKEDNIKLQNIQIKPFNGILKEYMGFKQQVRIAVEENKNLSEVEKFIYLKSLLSGNANEMIDGLDIKGESFKIALDILEKTYGDRDRIIKFHINSLTQVGKVTDSNNLFQLRRMLNNLNLHIRSLKTLEVTPEAKFINPLIQQLFPEDLQVLYRRQKKEEESVEEMLNFFERELQIKENIKEKTLNAEAKCFKPRINYFKPRGPTPSRNQNNFIIPRYQNPRWIPKPSNQVTAPSTFPALPAPPAPPPQRYSTGSPLTCYGCGKTGHIKKHCRAQKQN</sequence>
<dbReference type="Pfam" id="PF03564">
    <property type="entry name" value="DUF1759"/>
    <property type="match status" value="1"/>
</dbReference>
<dbReference type="AlphaFoldDB" id="A0A0J7JZP0"/>
<dbReference type="SUPFAM" id="SSF57756">
    <property type="entry name" value="Retrovirus zinc finger-like domains"/>
    <property type="match status" value="1"/>
</dbReference>
<protein>
    <submittedName>
        <fullName evidence="5">Pao retrotransposon peptidase superfamily</fullName>
    </submittedName>
</protein>
<feature type="domain" description="CCHC-type" evidence="4">
    <location>
        <begin position="383"/>
        <end position="397"/>
    </location>
</feature>
<feature type="compositionally biased region" description="Pro residues" evidence="3">
    <location>
        <begin position="364"/>
        <end position="373"/>
    </location>
</feature>
<evidence type="ECO:0000256" key="2">
    <source>
        <dbReference type="SAM" id="Coils"/>
    </source>
</evidence>
<dbReference type="Proteomes" id="UP000036403">
    <property type="component" value="Unassembled WGS sequence"/>
</dbReference>
<accession>A0A0J7JZP0</accession>
<dbReference type="InterPro" id="IPR005312">
    <property type="entry name" value="DUF1759"/>
</dbReference>